<evidence type="ECO:0000313" key="3">
    <source>
        <dbReference type="EMBL" id="ORY60227.1"/>
    </source>
</evidence>
<dbReference type="InParanoid" id="A0A1Y2DLT9"/>
<organism evidence="3 4">
    <name type="scientific">Pseudomassariella vexata</name>
    <dbReference type="NCBI Taxonomy" id="1141098"/>
    <lineage>
        <taxon>Eukaryota</taxon>
        <taxon>Fungi</taxon>
        <taxon>Dikarya</taxon>
        <taxon>Ascomycota</taxon>
        <taxon>Pezizomycotina</taxon>
        <taxon>Sordariomycetes</taxon>
        <taxon>Xylariomycetidae</taxon>
        <taxon>Amphisphaeriales</taxon>
        <taxon>Pseudomassariaceae</taxon>
        <taxon>Pseudomassariella</taxon>
    </lineage>
</organism>
<sequence length="709" mass="79053">MSHHLLSDFVPQLTNLTAYSPATTRPLNLGGQNFTHCCLKAVNDSLTILNDNLSFTPSSHFLPDLTIPELVAAVQNDEFPCGATWTGDPAGAPVVQVSYEWCVSECSGWEISHLGKLNEWVGPLVQFILPSLAFCLNIPRSQKLAIPEKVFQAHPRNVFGFASYWIRLLGAVLLMMVDTMVWLSICFAFAGPMLLSAVYEFVLDRKVLEFLRPPKSQNERPKIPGRVKAQLLLAVVVGNLRISTGTAERRISTSNSRRPSHAIDPEMTGTNTREDPFGDTWKRVMVIVDEYETSRLSGDAAPKKVSLSTKLKALLNSQASFGSTVGAPILFFIGGFVYTVLDILNELGDNDMAHALAFGMWWMTIPYLAIISCAMLAANSPSALQGIVYDGGASAARDHVELSFWDQLKMKIKTYKPMKILLENLDGYQLIEATSEGQFKTVTLWNRGPNKRRWVQEAIKEYSSEYNENTAKNKENLITPEKLRDGLKMDFGDLWNIFWGTSYLLITPSLLAFLTSYNTPRKGLTCRSMTYLVYGISQICEMLLWVWEAWLKVQYGIRWSGTKMPAKSIIWWGQVFVGFFGVLAAVGGTLMQTLGVYRACACRIPAKYWVRPNDPDAYMILSSNFADSIVAAERWWVVTGTVAVALLAVVCALAWWHQRRLRKVYRDEADSLNDDAAALESKSPETVAGTSSQVTPVSQSTQMAHVLNE</sequence>
<feature type="transmembrane region" description="Helical" evidence="2">
    <location>
        <begin position="635"/>
        <end position="656"/>
    </location>
</feature>
<feature type="transmembrane region" description="Helical" evidence="2">
    <location>
        <begin position="529"/>
        <end position="547"/>
    </location>
</feature>
<keyword evidence="2" id="KW-0812">Transmembrane</keyword>
<keyword evidence="2" id="KW-1133">Transmembrane helix</keyword>
<dbReference type="EMBL" id="MCFJ01000012">
    <property type="protein sequence ID" value="ORY60227.1"/>
    <property type="molecule type" value="Genomic_DNA"/>
</dbReference>
<proteinExistence type="predicted"/>
<evidence type="ECO:0000313" key="4">
    <source>
        <dbReference type="Proteomes" id="UP000193689"/>
    </source>
</evidence>
<dbReference type="AlphaFoldDB" id="A0A1Y2DLT9"/>
<reference evidence="3 4" key="1">
    <citation type="submission" date="2016-07" db="EMBL/GenBank/DDBJ databases">
        <title>Pervasive Adenine N6-methylation of Active Genes in Fungi.</title>
        <authorList>
            <consortium name="DOE Joint Genome Institute"/>
            <person name="Mondo S.J."/>
            <person name="Dannebaum R.O."/>
            <person name="Kuo R.C."/>
            <person name="Labutti K."/>
            <person name="Haridas S."/>
            <person name="Kuo A."/>
            <person name="Salamov A."/>
            <person name="Ahrendt S.R."/>
            <person name="Lipzen A."/>
            <person name="Sullivan W."/>
            <person name="Andreopoulos W.B."/>
            <person name="Clum A."/>
            <person name="Lindquist E."/>
            <person name="Daum C."/>
            <person name="Ramamoorthy G.K."/>
            <person name="Gryganskyi A."/>
            <person name="Culley D."/>
            <person name="Magnuson J.K."/>
            <person name="James T.Y."/>
            <person name="O'Malley M.A."/>
            <person name="Stajich J.E."/>
            <person name="Spatafora J.W."/>
            <person name="Visel A."/>
            <person name="Grigoriev I.V."/>
        </authorList>
    </citation>
    <scope>NUCLEOTIDE SEQUENCE [LARGE SCALE GENOMIC DNA]</scope>
    <source>
        <strain evidence="3 4">CBS 129021</strain>
    </source>
</reference>
<feature type="transmembrane region" description="Helical" evidence="2">
    <location>
        <begin position="494"/>
        <end position="517"/>
    </location>
</feature>
<accession>A0A1Y2DLT9</accession>
<name>A0A1Y2DLT9_9PEZI</name>
<feature type="compositionally biased region" description="Low complexity" evidence="1">
    <location>
        <begin position="690"/>
        <end position="702"/>
    </location>
</feature>
<dbReference type="GeneID" id="63774900"/>
<dbReference type="OrthoDB" id="5392263at2759"/>
<protein>
    <submittedName>
        <fullName evidence="3">Uncharacterized protein</fullName>
    </submittedName>
</protein>
<feature type="transmembrane region" description="Helical" evidence="2">
    <location>
        <begin position="353"/>
        <end position="377"/>
    </location>
</feature>
<feature type="transmembrane region" description="Helical" evidence="2">
    <location>
        <begin position="319"/>
        <end position="341"/>
    </location>
</feature>
<gene>
    <name evidence="3" type="ORF">BCR38DRAFT_412408</name>
</gene>
<evidence type="ECO:0000256" key="1">
    <source>
        <dbReference type="SAM" id="MobiDB-lite"/>
    </source>
</evidence>
<keyword evidence="2" id="KW-0472">Membrane</keyword>
<dbReference type="RefSeq" id="XP_040712661.1">
    <property type="nucleotide sequence ID" value="XM_040858688.1"/>
</dbReference>
<feature type="region of interest" description="Disordered" evidence="1">
    <location>
        <begin position="679"/>
        <end position="709"/>
    </location>
</feature>
<feature type="compositionally biased region" description="Polar residues" evidence="1">
    <location>
        <begin position="248"/>
        <end position="257"/>
    </location>
</feature>
<dbReference type="Proteomes" id="UP000193689">
    <property type="component" value="Unassembled WGS sequence"/>
</dbReference>
<feature type="region of interest" description="Disordered" evidence="1">
    <location>
        <begin position="248"/>
        <end position="274"/>
    </location>
</feature>
<evidence type="ECO:0000256" key="2">
    <source>
        <dbReference type="SAM" id="Phobius"/>
    </source>
</evidence>
<feature type="transmembrane region" description="Helical" evidence="2">
    <location>
        <begin position="568"/>
        <end position="588"/>
    </location>
</feature>
<comment type="caution">
    <text evidence="3">The sequence shown here is derived from an EMBL/GenBank/DDBJ whole genome shotgun (WGS) entry which is preliminary data.</text>
</comment>
<keyword evidence="4" id="KW-1185">Reference proteome</keyword>
<feature type="transmembrane region" description="Helical" evidence="2">
    <location>
        <begin position="158"/>
        <end position="176"/>
    </location>
</feature>
<feature type="transmembrane region" description="Helical" evidence="2">
    <location>
        <begin position="182"/>
        <end position="202"/>
    </location>
</feature>